<dbReference type="InterPro" id="IPR051051">
    <property type="entry name" value="E3_ubiq-ligase_TRIM/RNF"/>
</dbReference>
<sequence>TAHVRKVRHFCYSFFHAFYSILTFNPKKNTIFCQLLNDSRIIGLKLKEEMQDRLKDTWTSVCQIISLPDFLVPEPEPGSGLEPKTRAGFLRYSRDITLDPNTANTNLFLSHGDRKITAANHQQSYPDHPDRFSGFSQVLSRESLTGRCYWEVEMTARGFSIAVSYKSINRAENDHMFGCNDKSWALRSLYDLFTFVYNNTITPISGPHSSRIGVYLDHSAGILSFYSVSETMTLLHTVQTTFTEPSPYTSGGYVRGPTQIISKDQHKVKLYEPSRPDEYL</sequence>
<evidence type="ECO:0000256" key="1">
    <source>
        <dbReference type="ARBA" id="ARBA00022723"/>
    </source>
</evidence>
<protein>
    <recommendedName>
        <fullName evidence="4">B30.2/SPRY domain-containing protein</fullName>
    </recommendedName>
</protein>
<dbReference type="InterPro" id="IPR003879">
    <property type="entry name" value="Butyrophylin_SPRY"/>
</dbReference>
<organism evidence="5 6">
    <name type="scientific">Acanthochromis polyacanthus</name>
    <name type="common">spiny chromis</name>
    <dbReference type="NCBI Taxonomy" id="80966"/>
    <lineage>
        <taxon>Eukaryota</taxon>
        <taxon>Metazoa</taxon>
        <taxon>Chordata</taxon>
        <taxon>Craniata</taxon>
        <taxon>Vertebrata</taxon>
        <taxon>Euteleostomi</taxon>
        <taxon>Actinopterygii</taxon>
        <taxon>Neopterygii</taxon>
        <taxon>Teleostei</taxon>
        <taxon>Neoteleostei</taxon>
        <taxon>Acanthomorphata</taxon>
        <taxon>Ovalentaria</taxon>
        <taxon>Pomacentridae</taxon>
        <taxon>Acanthochromis</taxon>
    </lineage>
</organism>
<dbReference type="InterPro" id="IPR003877">
    <property type="entry name" value="SPRY_dom"/>
</dbReference>
<keyword evidence="2" id="KW-0863">Zinc-finger</keyword>
<evidence type="ECO:0000313" key="6">
    <source>
        <dbReference type="Proteomes" id="UP000257200"/>
    </source>
</evidence>
<dbReference type="STRING" id="80966.ENSAPOP00000034808"/>
<dbReference type="Gene3D" id="2.60.120.920">
    <property type="match status" value="1"/>
</dbReference>
<dbReference type="InterPro" id="IPR043136">
    <property type="entry name" value="B30.2/SPRY_sf"/>
</dbReference>
<proteinExistence type="predicted"/>
<evidence type="ECO:0000313" key="5">
    <source>
        <dbReference type="Ensembl" id="ENSAPOP00000034808.1"/>
    </source>
</evidence>
<dbReference type="Proteomes" id="UP000257200">
    <property type="component" value="Unplaced"/>
</dbReference>
<dbReference type="Ensembl" id="ENSAPOT00000030935.1">
    <property type="protein sequence ID" value="ENSAPOP00000034808.1"/>
    <property type="gene ID" value="ENSAPOG00000024326.1"/>
</dbReference>
<keyword evidence="1" id="KW-0479">Metal-binding</keyword>
<dbReference type="AlphaFoldDB" id="A0A3Q1GWP6"/>
<dbReference type="SMART" id="SM00449">
    <property type="entry name" value="SPRY"/>
    <property type="match status" value="1"/>
</dbReference>
<dbReference type="Pfam" id="PF00622">
    <property type="entry name" value="SPRY"/>
    <property type="match status" value="1"/>
</dbReference>
<dbReference type="InterPro" id="IPR001870">
    <property type="entry name" value="B30.2/SPRY"/>
</dbReference>
<reference evidence="5" key="1">
    <citation type="submission" date="2025-08" db="UniProtKB">
        <authorList>
            <consortium name="Ensembl"/>
        </authorList>
    </citation>
    <scope>IDENTIFICATION</scope>
</reference>
<dbReference type="GO" id="GO:0005737">
    <property type="term" value="C:cytoplasm"/>
    <property type="evidence" value="ECO:0007669"/>
    <property type="project" value="UniProtKB-ARBA"/>
</dbReference>
<dbReference type="GO" id="GO:0008270">
    <property type="term" value="F:zinc ion binding"/>
    <property type="evidence" value="ECO:0007669"/>
    <property type="project" value="UniProtKB-KW"/>
</dbReference>
<dbReference type="PANTHER" id="PTHR25465:SF5">
    <property type="entry name" value="E3 UBIQUITIN_ISG15 LIGASE TRIM25-RELATED"/>
    <property type="match status" value="1"/>
</dbReference>
<dbReference type="InterPro" id="IPR006574">
    <property type="entry name" value="PRY"/>
</dbReference>
<dbReference type="InterPro" id="IPR013320">
    <property type="entry name" value="ConA-like_dom_sf"/>
</dbReference>
<evidence type="ECO:0000256" key="2">
    <source>
        <dbReference type="ARBA" id="ARBA00022771"/>
    </source>
</evidence>
<dbReference type="PROSITE" id="PS50188">
    <property type="entry name" value="B302_SPRY"/>
    <property type="match status" value="1"/>
</dbReference>
<reference evidence="5" key="2">
    <citation type="submission" date="2025-09" db="UniProtKB">
        <authorList>
            <consortium name="Ensembl"/>
        </authorList>
    </citation>
    <scope>IDENTIFICATION</scope>
</reference>
<feature type="domain" description="B30.2/SPRY" evidence="4">
    <location>
        <begin position="76"/>
        <end position="267"/>
    </location>
</feature>
<evidence type="ECO:0000259" key="4">
    <source>
        <dbReference type="PROSITE" id="PS50188"/>
    </source>
</evidence>
<keyword evidence="6" id="KW-1185">Reference proteome</keyword>
<name>A0A3Q1GWP6_9TELE</name>
<dbReference type="SMART" id="SM00589">
    <property type="entry name" value="PRY"/>
    <property type="match status" value="1"/>
</dbReference>
<dbReference type="InParanoid" id="A0A3Q1GWP6"/>
<dbReference type="GeneTree" id="ENSGT01150000286922"/>
<dbReference type="SUPFAM" id="SSF49899">
    <property type="entry name" value="Concanavalin A-like lectins/glucanases"/>
    <property type="match status" value="1"/>
</dbReference>
<dbReference type="PRINTS" id="PR01407">
    <property type="entry name" value="BUTYPHLNCDUF"/>
</dbReference>
<dbReference type="PANTHER" id="PTHR25465">
    <property type="entry name" value="B-BOX DOMAIN CONTAINING"/>
    <property type="match status" value="1"/>
</dbReference>
<dbReference type="CDD" id="cd16040">
    <property type="entry name" value="SPRY_PRY_SNTX"/>
    <property type="match status" value="1"/>
</dbReference>
<keyword evidence="3" id="KW-0862">Zinc</keyword>
<dbReference type="Pfam" id="PF13765">
    <property type="entry name" value="PRY"/>
    <property type="match status" value="1"/>
</dbReference>
<evidence type="ECO:0000256" key="3">
    <source>
        <dbReference type="ARBA" id="ARBA00022833"/>
    </source>
</evidence>
<accession>A0A3Q1GWP6</accession>